<evidence type="ECO:0000256" key="1">
    <source>
        <dbReference type="SAM" id="MobiDB-lite"/>
    </source>
</evidence>
<feature type="non-terminal residue" evidence="2">
    <location>
        <position position="1"/>
    </location>
</feature>
<sequence>PGDARKAAQAALASGINNPALHAEAKPPAAGARRASATLTPYQKAYPLAKRAYEALNADRPQDAQRDAEQAFRIDPSQGAWALLWVDALENQEKWSQASQAAATAIALGAPNRGDLEGRRQAHSRHHAVSSAQRAYQALAQQRNAEAQSLAREAIELAPEVASYRLLLLSTLLQEHAYAAAETAATEALAEDDENTIMRVWRGYLRQLQGHPQAAREDFDAVLAQDWLDEEQLRNVRLIAIDAALADNDSQRAAGLLEPLSSDDEAANTRRKQLKPSRQAPKALNTTLYPMPSMSCTDGFYGTQCELLPADTQPGTQDNATQAYAAYARQAYAEAITQARLAAAHSPGNAELQRLLTTTLSAGDQLQMREAAQRLSAALAQDPQNTDLLMHVATFTSACASRAWPWRIFVRPGVPARPPLAWCWMRPMPWRRWATTPRRYAGCAMPSTWMMPAPWRWTANARSSSANTTAPPSPSTPTAR</sequence>
<feature type="region of interest" description="Disordered" evidence="1">
    <location>
        <begin position="258"/>
        <end position="285"/>
    </location>
</feature>
<comment type="caution">
    <text evidence="2">The sequence shown here is derived from an EMBL/GenBank/DDBJ whole genome shotgun (WGS) entry which is preliminary data.</text>
</comment>
<dbReference type="EMBL" id="JAAHBU010000141">
    <property type="protein sequence ID" value="NER64377.1"/>
    <property type="molecule type" value="Genomic_DNA"/>
</dbReference>
<dbReference type="Gene3D" id="1.25.40.10">
    <property type="entry name" value="Tetratricopeptide repeat domain"/>
    <property type="match status" value="1"/>
</dbReference>
<keyword evidence="3" id="KW-1185">Reference proteome</keyword>
<name>A0A6B3NXL9_9PSED</name>
<evidence type="ECO:0000313" key="2">
    <source>
        <dbReference type="EMBL" id="NER64377.1"/>
    </source>
</evidence>
<evidence type="ECO:0008006" key="4">
    <source>
        <dbReference type="Google" id="ProtNLM"/>
    </source>
</evidence>
<feature type="compositionally biased region" description="Low complexity" evidence="1">
    <location>
        <begin position="460"/>
        <end position="470"/>
    </location>
</feature>
<dbReference type="SUPFAM" id="SSF48452">
    <property type="entry name" value="TPR-like"/>
    <property type="match status" value="1"/>
</dbReference>
<feature type="region of interest" description="Disordered" evidence="1">
    <location>
        <begin position="1"/>
        <end position="38"/>
    </location>
</feature>
<dbReference type="InterPro" id="IPR011990">
    <property type="entry name" value="TPR-like_helical_dom_sf"/>
</dbReference>
<dbReference type="AlphaFoldDB" id="A0A6B3NXL9"/>
<protein>
    <recommendedName>
        <fullName evidence="4">Tetratricopeptide repeat protein</fullName>
    </recommendedName>
</protein>
<proteinExistence type="predicted"/>
<feature type="region of interest" description="Disordered" evidence="1">
    <location>
        <begin position="460"/>
        <end position="480"/>
    </location>
</feature>
<gene>
    <name evidence="2" type="ORF">G3436_11350</name>
</gene>
<evidence type="ECO:0000313" key="3">
    <source>
        <dbReference type="Proteomes" id="UP000482634"/>
    </source>
</evidence>
<feature type="compositionally biased region" description="Pro residues" evidence="1">
    <location>
        <begin position="471"/>
        <end position="480"/>
    </location>
</feature>
<dbReference type="Proteomes" id="UP000482634">
    <property type="component" value="Unassembled WGS sequence"/>
</dbReference>
<reference evidence="2 3" key="1">
    <citation type="submission" date="2020-02" db="EMBL/GenBank/DDBJ databases">
        <title>Broccoli isolated Pseudomonas sp.</title>
        <authorList>
            <person name="Fujikawa T."/>
            <person name="Sawada H."/>
        </authorList>
    </citation>
    <scope>NUCLEOTIDE SEQUENCE [LARGE SCALE GENOMIC DNA]</scope>
    <source>
        <strain evidence="2 3">MAFF212427</strain>
    </source>
</reference>
<organism evidence="2 3">
    <name type="scientific">Pseudomonas brassicae</name>
    <dbReference type="NCBI Taxonomy" id="2708063"/>
    <lineage>
        <taxon>Bacteria</taxon>
        <taxon>Pseudomonadati</taxon>
        <taxon>Pseudomonadota</taxon>
        <taxon>Gammaproteobacteria</taxon>
        <taxon>Pseudomonadales</taxon>
        <taxon>Pseudomonadaceae</taxon>
        <taxon>Pseudomonas</taxon>
    </lineage>
</organism>
<accession>A0A6B3NXL9</accession>